<name>A0A2K9LW70_9VIRU</name>
<reference evidence="1" key="1">
    <citation type="submission" date="2017-01" db="EMBL/GenBank/DDBJ databases">
        <title>High-throughput sequencing uncovers low homogeneity in the biogeography of single-stranded DNA viruses.</title>
        <authorList>
            <person name="Pearson V.M."/>
            <person name="Rokyta D.R."/>
        </authorList>
    </citation>
    <scope>NUCLEOTIDE SEQUENCE</scope>
</reference>
<organism evidence="1">
    <name type="scientific">uncultured virus</name>
    <dbReference type="NCBI Taxonomy" id="340016"/>
    <lineage>
        <taxon>Viruses</taxon>
        <taxon>environmental samples</taxon>
    </lineage>
</organism>
<evidence type="ECO:0000313" key="1">
    <source>
        <dbReference type="EMBL" id="AUM61714.1"/>
    </source>
</evidence>
<accession>A0A2K9LW70</accession>
<dbReference type="EMBL" id="KY487821">
    <property type="protein sequence ID" value="AUM61714.1"/>
    <property type="molecule type" value="Genomic_DNA"/>
</dbReference>
<dbReference type="InterPro" id="IPR029053">
    <property type="entry name" value="Viral_coat"/>
</dbReference>
<sequence>MYVAGKRTRKKQPQRTTRVTKPFRAPRRAVIPGLLRQTAIEKKVLFIGDADSTNTFLPLNATATILGLNLIQVGSSMFNRIGRKIEMRSIRLVCEMLQIPGLTRATTTVELGRVMVVYDRQTNGAFPAIADILQDTEQTGANTTNSFSGINMNNRERFVTIIDKKITVPQGTATAGVLTNVFPNDVMLPCKWDEFRKLKGLTTHFKADSSPAVIGDIATGGLYIVSLTNLTAAGAELFQLAWNVRLKYVDA</sequence>
<protein>
    <submittedName>
        <fullName evidence="1">Capsid</fullName>
    </submittedName>
</protein>
<dbReference type="Gene3D" id="2.60.120.20">
    <property type="match status" value="1"/>
</dbReference>
<proteinExistence type="predicted"/>
<gene>
    <name evidence="1" type="primary">Cap</name>
</gene>